<organism evidence="1 2">
    <name type="scientific">Trichodelitschia bisporula</name>
    <dbReference type="NCBI Taxonomy" id="703511"/>
    <lineage>
        <taxon>Eukaryota</taxon>
        <taxon>Fungi</taxon>
        <taxon>Dikarya</taxon>
        <taxon>Ascomycota</taxon>
        <taxon>Pezizomycotina</taxon>
        <taxon>Dothideomycetes</taxon>
        <taxon>Dothideomycetes incertae sedis</taxon>
        <taxon>Phaeotrichales</taxon>
        <taxon>Phaeotrichaceae</taxon>
        <taxon>Trichodelitschia</taxon>
    </lineage>
</organism>
<dbReference type="GO" id="GO:0043248">
    <property type="term" value="P:proteasome assembly"/>
    <property type="evidence" value="ECO:0007669"/>
    <property type="project" value="InterPro"/>
</dbReference>
<dbReference type="InterPro" id="IPR032157">
    <property type="entry name" value="PAC4"/>
</dbReference>
<evidence type="ECO:0000313" key="1">
    <source>
        <dbReference type="EMBL" id="KAF2395948.1"/>
    </source>
</evidence>
<evidence type="ECO:0000313" key="2">
    <source>
        <dbReference type="Proteomes" id="UP000799640"/>
    </source>
</evidence>
<reference evidence="1" key="1">
    <citation type="journal article" date="2020" name="Stud. Mycol.">
        <title>101 Dothideomycetes genomes: a test case for predicting lifestyles and emergence of pathogens.</title>
        <authorList>
            <person name="Haridas S."/>
            <person name="Albert R."/>
            <person name="Binder M."/>
            <person name="Bloem J."/>
            <person name="Labutti K."/>
            <person name="Salamov A."/>
            <person name="Andreopoulos B."/>
            <person name="Baker S."/>
            <person name="Barry K."/>
            <person name="Bills G."/>
            <person name="Bluhm B."/>
            <person name="Cannon C."/>
            <person name="Castanera R."/>
            <person name="Culley D."/>
            <person name="Daum C."/>
            <person name="Ezra D."/>
            <person name="Gonzalez J."/>
            <person name="Henrissat B."/>
            <person name="Kuo A."/>
            <person name="Liang C."/>
            <person name="Lipzen A."/>
            <person name="Lutzoni F."/>
            <person name="Magnuson J."/>
            <person name="Mondo S."/>
            <person name="Nolan M."/>
            <person name="Ohm R."/>
            <person name="Pangilinan J."/>
            <person name="Park H.-J."/>
            <person name="Ramirez L."/>
            <person name="Alfaro M."/>
            <person name="Sun H."/>
            <person name="Tritt A."/>
            <person name="Yoshinaga Y."/>
            <person name="Zwiers L.-H."/>
            <person name="Turgeon B."/>
            <person name="Goodwin S."/>
            <person name="Spatafora J."/>
            <person name="Crous P."/>
            <person name="Grigoriev I."/>
        </authorList>
    </citation>
    <scope>NUCLEOTIDE SEQUENCE</scope>
    <source>
        <strain evidence="1">CBS 262.69</strain>
    </source>
</reference>
<dbReference type="EMBL" id="ML996709">
    <property type="protein sequence ID" value="KAF2395948.1"/>
    <property type="molecule type" value="Genomic_DNA"/>
</dbReference>
<dbReference type="Gene3D" id="3.30.230.100">
    <property type="match status" value="1"/>
</dbReference>
<proteinExistence type="predicted"/>
<gene>
    <name evidence="1" type="ORF">EJ06DRAFT_484381</name>
</gene>
<sequence length="150" mass="15843">MSLADSTNGLASVGNPIQLALPLPHALQTRIQLHLTILEKSILLFATTASSDAPSSGCALGSFVYALPDRTNPSAPPISTALYPQSQTLDFATRLAKVLARKTGKPTYVGNSVSFSAAGRGGDVEEEMDGFRRIVEVVMAEVEKVRAADK</sequence>
<evidence type="ECO:0008006" key="3">
    <source>
        <dbReference type="Google" id="ProtNLM"/>
    </source>
</evidence>
<keyword evidence="2" id="KW-1185">Reference proteome</keyword>
<accession>A0A6G1HIR3</accession>
<name>A0A6G1HIR3_9PEZI</name>
<dbReference type="Proteomes" id="UP000799640">
    <property type="component" value="Unassembled WGS sequence"/>
</dbReference>
<dbReference type="Pfam" id="PF16093">
    <property type="entry name" value="PAC4"/>
    <property type="match status" value="1"/>
</dbReference>
<dbReference type="OrthoDB" id="5407417at2759"/>
<protein>
    <recommendedName>
        <fullName evidence="3">Proteasome assembly chaperone 3</fullName>
    </recommendedName>
</protein>
<dbReference type="AlphaFoldDB" id="A0A6G1HIR3"/>